<evidence type="ECO:0000313" key="14">
    <source>
        <dbReference type="Proteomes" id="UP000635565"/>
    </source>
</evidence>
<reference evidence="13 14" key="1">
    <citation type="journal article" date="2021" name="Int. J. Syst. Evol. Microbiol.">
        <title>Reticulibacter mediterranei gen. nov., sp. nov., within the new family Reticulibacteraceae fam. nov., and Ktedonospora formicarum gen. nov., sp. nov., Ktedonobacter robiniae sp. nov., Dictyobacter formicarum sp. nov. and Dictyobacter arantiisoli sp. nov., belonging to the class Ktedonobacteria.</title>
        <authorList>
            <person name="Yabe S."/>
            <person name="Zheng Y."/>
            <person name="Wang C.M."/>
            <person name="Sakai Y."/>
            <person name="Abe K."/>
            <person name="Yokota A."/>
            <person name="Donadio S."/>
            <person name="Cavaletti L."/>
            <person name="Monciardini P."/>
        </authorList>
    </citation>
    <scope>NUCLEOTIDE SEQUENCE [LARGE SCALE GENOMIC DNA]</scope>
    <source>
        <strain evidence="13 14">SOSP1-9</strain>
    </source>
</reference>
<dbReference type="InterPro" id="IPR025201">
    <property type="entry name" value="KdpD_TM"/>
</dbReference>
<feature type="transmembrane region" description="Helical" evidence="11">
    <location>
        <begin position="99"/>
        <end position="121"/>
    </location>
</feature>
<evidence type="ECO:0000256" key="9">
    <source>
        <dbReference type="ARBA" id="ARBA00023012"/>
    </source>
</evidence>
<dbReference type="Gene3D" id="1.20.120.620">
    <property type="entry name" value="Backbone structure of the membrane domain of e. Coli histidine kinase receptor kdpd"/>
    <property type="match status" value="1"/>
</dbReference>
<proteinExistence type="predicted"/>
<keyword evidence="6" id="KW-0418">Kinase</keyword>
<protein>
    <recommendedName>
        <fullName evidence="12">Sensor protein KdpD transmembrane domain-containing protein</fullName>
    </recommendedName>
</protein>
<evidence type="ECO:0000256" key="7">
    <source>
        <dbReference type="ARBA" id="ARBA00022840"/>
    </source>
</evidence>
<comment type="caution">
    <text evidence="13">The sequence shown here is derived from an EMBL/GenBank/DDBJ whole genome shotgun (WGS) entry which is preliminary data.</text>
</comment>
<dbReference type="Pfam" id="PF13493">
    <property type="entry name" value="DUF4118"/>
    <property type="match status" value="1"/>
</dbReference>
<accession>A0ABQ3VIK7</accession>
<keyword evidence="2" id="KW-0597">Phosphoprotein</keyword>
<keyword evidence="7" id="KW-0067">ATP-binding</keyword>
<dbReference type="Gene3D" id="3.30.450.40">
    <property type="match status" value="1"/>
</dbReference>
<keyword evidence="4 11" id="KW-0812">Transmembrane</keyword>
<evidence type="ECO:0000256" key="5">
    <source>
        <dbReference type="ARBA" id="ARBA00022741"/>
    </source>
</evidence>
<dbReference type="InterPro" id="IPR029016">
    <property type="entry name" value="GAF-like_dom_sf"/>
</dbReference>
<dbReference type="RefSeq" id="WP_201363256.1">
    <property type="nucleotide sequence ID" value="NZ_BNJJ01000009.1"/>
</dbReference>
<evidence type="ECO:0000256" key="3">
    <source>
        <dbReference type="ARBA" id="ARBA00022679"/>
    </source>
</evidence>
<evidence type="ECO:0000256" key="10">
    <source>
        <dbReference type="ARBA" id="ARBA00023136"/>
    </source>
</evidence>
<feature type="transmembrane region" description="Helical" evidence="11">
    <location>
        <begin position="21"/>
        <end position="41"/>
    </location>
</feature>
<name>A0ABQ3VIK7_9CHLR</name>
<sequence length="298" mass="33956">MQTIERIPQIETGIKNKWQYYVFDALIAVTGSLIITGMIYFSHLYPRISDIVIIHLIWIMAMAIWRSRYAAIIAAIATFLSFDYFLVPPLFTFTIDDPIQWVALFVFLFTAIITSWLVGAVRKSAEEARQNAHELRILYELIRVCNSTNNFDEQLDIIALSTLRIFSSLGVTECVLLSPDQTGQIQVRADAPICIDEFLPTPEEIRHVTQVYKSGVHAVIKDVNVPHSLVHYIPLKSSSHVFCVLYLRVLNGVPWLEDEVVMASALSNAYQPAEFFRTFLDQISSLIERSLLREKLAS</sequence>
<keyword evidence="10 11" id="KW-0472">Membrane</keyword>
<feature type="transmembrane region" description="Helical" evidence="11">
    <location>
        <begin position="47"/>
        <end position="64"/>
    </location>
</feature>
<evidence type="ECO:0000256" key="8">
    <source>
        <dbReference type="ARBA" id="ARBA00022989"/>
    </source>
</evidence>
<evidence type="ECO:0000256" key="4">
    <source>
        <dbReference type="ARBA" id="ARBA00022692"/>
    </source>
</evidence>
<keyword evidence="9" id="KW-0902">Two-component regulatory system</keyword>
<dbReference type="PANTHER" id="PTHR45569">
    <property type="entry name" value="SENSOR PROTEIN KDPD"/>
    <property type="match status" value="1"/>
</dbReference>
<dbReference type="PANTHER" id="PTHR45569:SF1">
    <property type="entry name" value="SENSOR PROTEIN KDPD"/>
    <property type="match status" value="1"/>
</dbReference>
<organism evidence="13 14">
    <name type="scientific">Dictyobacter formicarum</name>
    <dbReference type="NCBI Taxonomy" id="2778368"/>
    <lineage>
        <taxon>Bacteria</taxon>
        <taxon>Bacillati</taxon>
        <taxon>Chloroflexota</taxon>
        <taxon>Ktedonobacteria</taxon>
        <taxon>Ktedonobacterales</taxon>
        <taxon>Dictyobacteraceae</taxon>
        <taxon>Dictyobacter</taxon>
    </lineage>
</organism>
<keyword evidence="3" id="KW-0808">Transferase</keyword>
<evidence type="ECO:0000256" key="11">
    <source>
        <dbReference type="SAM" id="Phobius"/>
    </source>
</evidence>
<feature type="domain" description="Sensor protein KdpD transmembrane" evidence="12">
    <location>
        <begin position="26"/>
        <end position="130"/>
    </location>
</feature>
<keyword evidence="5" id="KW-0547">Nucleotide-binding</keyword>
<evidence type="ECO:0000259" key="12">
    <source>
        <dbReference type="Pfam" id="PF13493"/>
    </source>
</evidence>
<dbReference type="EMBL" id="BNJJ01000009">
    <property type="protein sequence ID" value="GHO85620.1"/>
    <property type="molecule type" value="Genomic_DNA"/>
</dbReference>
<keyword evidence="14" id="KW-1185">Reference proteome</keyword>
<evidence type="ECO:0000256" key="2">
    <source>
        <dbReference type="ARBA" id="ARBA00022553"/>
    </source>
</evidence>
<evidence type="ECO:0000313" key="13">
    <source>
        <dbReference type="EMBL" id="GHO85620.1"/>
    </source>
</evidence>
<comment type="subcellular location">
    <subcellularLocation>
        <location evidence="1">Membrane</location>
        <topology evidence="1">Multi-pass membrane protein</topology>
    </subcellularLocation>
</comment>
<gene>
    <name evidence="13" type="ORF">KSZ_36260</name>
</gene>
<keyword evidence="8 11" id="KW-1133">Transmembrane helix</keyword>
<dbReference type="InterPro" id="IPR038318">
    <property type="entry name" value="KdpD_sf"/>
</dbReference>
<feature type="transmembrane region" description="Helical" evidence="11">
    <location>
        <begin position="69"/>
        <end position="87"/>
    </location>
</feature>
<evidence type="ECO:0000256" key="6">
    <source>
        <dbReference type="ARBA" id="ARBA00022777"/>
    </source>
</evidence>
<dbReference type="Proteomes" id="UP000635565">
    <property type="component" value="Unassembled WGS sequence"/>
</dbReference>
<dbReference type="InterPro" id="IPR052023">
    <property type="entry name" value="Histidine_kinase_KdpD"/>
</dbReference>
<evidence type="ECO:0000256" key="1">
    <source>
        <dbReference type="ARBA" id="ARBA00004141"/>
    </source>
</evidence>